<evidence type="ECO:0000313" key="3">
    <source>
        <dbReference type="Proteomes" id="UP000000254"/>
    </source>
</evidence>
<keyword evidence="3" id="KW-1185">Reference proteome</keyword>
<dbReference type="InterPro" id="IPR029052">
    <property type="entry name" value="Metallo-depent_PP-like"/>
</dbReference>
<sequence>MILRPLFREKDIDLHIVLGTPILYSRSHNMIIFSDVHLGFEESVARGLDYSSRRASTSYTGMFIPKIQLRNTLKTLSFVFKYLKPKRVLINGDLKHAFDRLLRQEREEIRELFNYLLSNGIEEIIVVRGNHDNFLPIILKDYGIELMREYELYFNNYKTLFIHGHLEKDISKYDLVVIGHEHPSLRCFNAYKFPAFLIVPTTVGNKIIVLPAMSAYHPGTSISLDHNNYLSPLIKKYGILNKARVIVSIEYEKVEDVEFGIENIVSDDLVIIDNYQLDNKGISVIEFKDIETAFLMCGL</sequence>
<protein>
    <submittedName>
        <fullName evidence="2">Metallophosphoesterase</fullName>
    </submittedName>
</protein>
<accession>A3DP57</accession>
<proteinExistence type="predicted"/>
<dbReference type="Gene3D" id="3.60.21.10">
    <property type="match status" value="1"/>
</dbReference>
<dbReference type="OrthoDB" id="18264at2157"/>
<dbReference type="STRING" id="399550.Smar_1326"/>
<evidence type="ECO:0000259" key="1">
    <source>
        <dbReference type="Pfam" id="PF00149"/>
    </source>
</evidence>
<dbReference type="EMBL" id="CP000575">
    <property type="protein sequence ID" value="ABN70417.1"/>
    <property type="molecule type" value="Genomic_DNA"/>
</dbReference>
<dbReference type="GO" id="GO:0016787">
    <property type="term" value="F:hydrolase activity"/>
    <property type="evidence" value="ECO:0007669"/>
    <property type="project" value="InterPro"/>
</dbReference>
<dbReference type="eggNOG" id="arCOG01150">
    <property type="taxonomic scope" value="Archaea"/>
</dbReference>
<dbReference type="InterPro" id="IPR004843">
    <property type="entry name" value="Calcineurin-like_PHP"/>
</dbReference>
<gene>
    <name evidence="2" type="ordered locus">Smar_1326</name>
</gene>
<dbReference type="SUPFAM" id="SSF56300">
    <property type="entry name" value="Metallo-dependent phosphatases"/>
    <property type="match status" value="1"/>
</dbReference>
<reference evidence="2 3" key="2">
    <citation type="journal article" date="2009" name="Stand. Genomic Sci.">
        <title>Complete genome sequence of Staphylothermus marinus Stetter and Fiala 1986 type strain F1.</title>
        <authorList>
            <person name="Anderson I.J."/>
            <person name="Sun H."/>
            <person name="Lapidus A."/>
            <person name="Copeland A."/>
            <person name="Glavina Del Rio T."/>
            <person name="Tice H."/>
            <person name="Dalin E."/>
            <person name="Lucas S."/>
            <person name="Barry K."/>
            <person name="Land M."/>
            <person name="Richardson P."/>
            <person name="Huber H."/>
            <person name="Kyrpides N.C."/>
        </authorList>
    </citation>
    <scope>NUCLEOTIDE SEQUENCE [LARGE SCALE GENOMIC DNA]</scope>
    <source>
        <strain evidence="3">ATCC 43588 / DSM 3639 / JCM 9404 / F1</strain>
    </source>
</reference>
<dbReference type="AlphaFoldDB" id="A3DP57"/>
<organism evidence="2 3">
    <name type="scientific">Staphylothermus marinus (strain ATCC 43588 / DSM 3639 / JCM 9404 / F1)</name>
    <dbReference type="NCBI Taxonomy" id="399550"/>
    <lineage>
        <taxon>Archaea</taxon>
        <taxon>Thermoproteota</taxon>
        <taxon>Thermoprotei</taxon>
        <taxon>Desulfurococcales</taxon>
        <taxon>Desulfurococcaceae</taxon>
        <taxon>Staphylothermus</taxon>
    </lineage>
</organism>
<dbReference type="HOGENOM" id="CLU_075478_0_1_2"/>
<dbReference type="Proteomes" id="UP000000254">
    <property type="component" value="Chromosome"/>
</dbReference>
<dbReference type="KEGG" id="smr:Smar_1326"/>
<reference evidence="3" key="1">
    <citation type="journal article" date="2009" name="BMC Genomics">
        <title>The complete genome sequence of Staphylothermus marinus reveals differences in sulfur metabolism among heterotrophic Crenarchaeota.</title>
        <authorList>
            <person name="Anderson I.J."/>
            <person name="Dharmarajan L."/>
            <person name="Rodriguez J."/>
            <person name="Hooper S."/>
            <person name="Porat I."/>
            <person name="Ulrich L.E."/>
            <person name="Elkins J.G."/>
            <person name="Mavromatis K."/>
            <person name="Sun H."/>
            <person name="Land M."/>
            <person name="Lapidus A."/>
            <person name="Lucas S."/>
            <person name="Barry K."/>
            <person name="Huber H."/>
            <person name="Zhulin I.B."/>
            <person name="Whitman W.B."/>
            <person name="Mukhopadhyay B."/>
            <person name="Woese C."/>
            <person name="Bristow J."/>
            <person name="Kyrpides N."/>
        </authorList>
    </citation>
    <scope>NUCLEOTIDE SEQUENCE [LARGE SCALE GENOMIC DNA]</scope>
    <source>
        <strain evidence="3">ATCC 43588 / DSM 3639 / JCM 9404 / F1</strain>
    </source>
</reference>
<dbReference type="PANTHER" id="PTHR39323">
    <property type="entry name" value="BLR1149 PROTEIN"/>
    <property type="match status" value="1"/>
</dbReference>
<dbReference type="CDD" id="cd07391">
    <property type="entry name" value="MPP_PF1019"/>
    <property type="match status" value="1"/>
</dbReference>
<name>A3DP57_STAMF</name>
<dbReference type="RefSeq" id="WP_011839611.1">
    <property type="nucleotide sequence ID" value="NC_009033.1"/>
</dbReference>
<dbReference type="Pfam" id="PF00149">
    <property type="entry name" value="Metallophos"/>
    <property type="match status" value="1"/>
</dbReference>
<feature type="domain" description="Calcineurin-like phosphoesterase" evidence="1">
    <location>
        <begin position="31"/>
        <end position="164"/>
    </location>
</feature>
<evidence type="ECO:0000313" key="2">
    <source>
        <dbReference type="EMBL" id="ABN70417.1"/>
    </source>
</evidence>
<dbReference type="GeneID" id="4907371"/>
<dbReference type="PANTHER" id="PTHR39323:SF1">
    <property type="entry name" value="BLR1149 PROTEIN"/>
    <property type="match status" value="1"/>
</dbReference>